<dbReference type="GO" id="GO:0016491">
    <property type="term" value="F:oxidoreductase activity"/>
    <property type="evidence" value="ECO:0007669"/>
    <property type="project" value="InterPro"/>
</dbReference>
<dbReference type="Proteomes" id="UP000516437">
    <property type="component" value="Chromosome 8"/>
</dbReference>
<feature type="domain" description="Opine dehydrogenase" evidence="1">
    <location>
        <begin position="188"/>
        <end position="331"/>
    </location>
</feature>
<evidence type="ECO:0000313" key="2">
    <source>
        <dbReference type="EMBL" id="KAB1203964.1"/>
    </source>
</evidence>
<dbReference type="InterPro" id="IPR013328">
    <property type="entry name" value="6PGD_dom2"/>
</dbReference>
<dbReference type="EMBL" id="RXIC02000026">
    <property type="protein sequence ID" value="KAB1203964.1"/>
    <property type="molecule type" value="Genomic_DNA"/>
</dbReference>
<reference evidence="2 3" key="1">
    <citation type="journal article" date="2019" name="Plant Biotechnol. J.">
        <title>The red bayberry genome and genetic basis of sex determination.</title>
        <authorList>
            <person name="Jia H.M."/>
            <person name="Jia H.J."/>
            <person name="Cai Q.L."/>
            <person name="Wang Y."/>
            <person name="Zhao H.B."/>
            <person name="Yang W.F."/>
            <person name="Wang G.Y."/>
            <person name="Li Y.H."/>
            <person name="Zhan D.L."/>
            <person name="Shen Y.T."/>
            <person name="Niu Q.F."/>
            <person name="Chang L."/>
            <person name="Qiu J."/>
            <person name="Zhao L."/>
            <person name="Xie H.B."/>
            <person name="Fu W.Y."/>
            <person name="Jin J."/>
            <person name="Li X.W."/>
            <person name="Jiao Y."/>
            <person name="Zhou C.C."/>
            <person name="Tu T."/>
            <person name="Chai C.Y."/>
            <person name="Gao J.L."/>
            <person name="Fan L.J."/>
            <person name="van de Weg E."/>
            <person name="Wang J.Y."/>
            <person name="Gao Z.S."/>
        </authorList>
    </citation>
    <scope>NUCLEOTIDE SEQUENCE [LARGE SCALE GENOMIC DNA]</scope>
    <source>
        <tissue evidence="2">Leaves</tissue>
    </source>
</reference>
<evidence type="ECO:0000313" key="3">
    <source>
        <dbReference type="Proteomes" id="UP000516437"/>
    </source>
</evidence>
<evidence type="ECO:0000259" key="1">
    <source>
        <dbReference type="Pfam" id="PF02317"/>
    </source>
</evidence>
<proteinExistence type="predicted"/>
<sequence>MANFPTVGVIGCGSYGLTRALDYNRRTQQLIKVYAAANHRRIFDKARRQPDIEATEAMIGRYHADFEENLGKLCDFAEYILVSVPSNAHDDIVERHKPYREKLRGSKLVFTSGNGIAPIAHRALNPANTFESSRASYTCRAEELETGEVKCRMNGFKVRMVLASYLKADSTSIDALQHIFGMPVELYHDLLQLLMVNNHGVVHPPSLLRGRFAIERRAKMFTYRDLMGAPFVTMEILAADAQLKKLAEALGVEKRETVLETLNRDYGTEYPDLQTLVQDFQPLNKRPVLPSSMNSRMITQDIGILAVLYVSLGRALGVDMSVFEAWIKEASWINQTDYWKTGRTLKAYGLSETASREDIWKAFKCYEEKKKKTS</sequence>
<dbReference type="InterPro" id="IPR008927">
    <property type="entry name" value="6-PGluconate_DH-like_C_sf"/>
</dbReference>
<comment type="caution">
    <text evidence="2">The sequence shown here is derived from an EMBL/GenBank/DDBJ whole genome shotgun (WGS) entry which is preliminary data.</text>
</comment>
<dbReference type="SUPFAM" id="SSF48179">
    <property type="entry name" value="6-phosphogluconate dehydrogenase C-terminal domain-like"/>
    <property type="match status" value="1"/>
</dbReference>
<protein>
    <submittedName>
        <fullName evidence="2">Vitopine synthase</fullName>
    </submittedName>
</protein>
<dbReference type="Gene3D" id="1.10.1040.10">
    <property type="entry name" value="N-(1-d-carboxylethyl)-l-norvaline Dehydrogenase, domain 2"/>
    <property type="match status" value="1"/>
</dbReference>
<gene>
    <name evidence="2" type="ORF">CJ030_MR8G001958</name>
</gene>
<dbReference type="AlphaFoldDB" id="A0A6A1UU12"/>
<dbReference type="Pfam" id="PF02317">
    <property type="entry name" value="Octopine_DH"/>
    <property type="match status" value="1"/>
</dbReference>
<keyword evidence="3" id="KW-1185">Reference proteome</keyword>
<name>A0A6A1UU12_9ROSI</name>
<dbReference type="OrthoDB" id="4394513at2759"/>
<dbReference type="Gene3D" id="3.40.50.720">
    <property type="entry name" value="NAD(P)-binding Rossmann-like Domain"/>
    <property type="match status" value="1"/>
</dbReference>
<accession>A0A6A1UU12</accession>
<dbReference type="InterPro" id="IPR003421">
    <property type="entry name" value="Opine_DH"/>
</dbReference>
<organism evidence="2 3">
    <name type="scientific">Morella rubra</name>
    <name type="common">Chinese bayberry</name>
    <dbReference type="NCBI Taxonomy" id="262757"/>
    <lineage>
        <taxon>Eukaryota</taxon>
        <taxon>Viridiplantae</taxon>
        <taxon>Streptophyta</taxon>
        <taxon>Embryophyta</taxon>
        <taxon>Tracheophyta</taxon>
        <taxon>Spermatophyta</taxon>
        <taxon>Magnoliopsida</taxon>
        <taxon>eudicotyledons</taxon>
        <taxon>Gunneridae</taxon>
        <taxon>Pentapetalae</taxon>
        <taxon>rosids</taxon>
        <taxon>fabids</taxon>
        <taxon>Fagales</taxon>
        <taxon>Myricaceae</taxon>
        <taxon>Morella</taxon>
    </lineage>
</organism>